<sequence length="405" mass="47423">MIIHLLEYKSTATKIYFGVYALETYLNARQHRKLLETKVPEALEGVVSEEKFEKERLFELRESRYRFVKGAWKVVKNIIFIQYDIYPQIWKYSSELLVQYFNLSGTHWYTDYFIVTAIFPIADAISDSSTDIKPLRRIPQVNIDLSLSLALDILPQLYFINQGISDSYMYIMPFRFVRSAIGALLREPIIQYYLKTEPFQNDKVYKDIIELADNFGFYVDDILIYHKNTNEPGAPDIYIFENFISKTIYLSNTIADNVSEQEIYALVMRELSIEKSHYGLKKYILNLACSLALIYDFSKAMQNHRFYQQFGINTMPIIFGATMFKILIAPFKPITNFFFNLIARNMEIKANYFVKSQDYGKRLRSGLIVSFANNMKSFNNDPLYSIYRSHKMSLAENLKSIGKTT</sequence>
<feature type="domain" description="CAAX prenyl protease 1 N-terminal" evidence="1">
    <location>
        <begin position="30"/>
        <end position="109"/>
    </location>
</feature>
<keyword evidence="3" id="KW-1185">Reference proteome</keyword>
<name>A0A137PBT4_CONC2</name>
<dbReference type="Gene3D" id="3.30.2010.10">
    <property type="entry name" value="Metalloproteases ('zincins'), catalytic domain"/>
    <property type="match status" value="1"/>
</dbReference>
<dbReference type="Pfam" id="PF16491">
    <property type="entry name" value="Peptidase_M48_N"/>
    <property type="match status" value="1"/>
</dbReference>
<evidence type="ECO:0000313" key="3">
    <source>
        <dbReference type="Proteomes" id="UP000070444"/>
    </source>
</evidence>
<proteinExistence type="predicted"/>
<reference evidence="2 3" key="1">
    <citation type="journal article" date="2015" name="Genome Biol. Evol.">
        <title>Phylogenomic analyses indicate that early fungi evolved digesting cell walls of algal ancestors of land plants.</title>
        <authorList>
            <person name="Chang Y."/>
            <person name="Wang S."/>
            <person name="Sekimoto S."/>
            <person name="Aerts A.L."/>
            <person name="Choi C."/>
            <person name="Clum A."/>
            <person name="LaButti K.M."/>
            <person name="Lindquist E.A."/>
            <person name="Yee Ngan C."/>
            <person name="Ohm R.A."/>
            <person name="Salamov A.A."/>
            <person name="Grigoriev I.V."/>
            <person name="Spatafora J.W."/>
            <person name="Berbee M.L."/>
        </authorList>
    </citation>
    <scope>NUCLEOTIDE SEQUENCE [LARGE SCALE GENOMIC DNA]</scope>
    <source>
        <strain evidence="2 3">NRRL 28638</strain>
    </source>
</reference>
<dbReference type="InterPro" id="IPR032456">
    <property type="entry name" value="Peptidase_M48_N"/>
</dbReference>
<organism evidence="2 3">
    <name type="scientific">Conidiobolus coronatus (strain ATCC 28846 / CBS 209.66 / NRRL 28638)</name>
    <name type="common">Delacroixia coronata</name>
    <dbReference type="NCBI Taxonomy" id="796925"/>
    <lineage>
        <taxon>Eukaryota</taxon>
        <taxon>Fungi</taxon>
        <taxon>Fungi incertae sedis</taxon>
        <taxon>Zoopagomycota</taxon>
        <taxon>Entomophthoromycotina</taxon>
        <taxon>Entomophthoromycetes</taxon>
        <taxon>Entomophthorales</taxon>
        <taxon>Ancylistaceae</taxon>
        <taxon>Conidiobolus</taxon>
    </lineage>
</organism>
<evidence type="ECO:0000313" key="2">
    <source>
        <dbReference type="EMBL" id="KXN72477.1"/>
    </source>
</evidence>
<dbReference type="PANTHER" id="PTHR10120">
    <property type="entry name" value="CAAX PRENYL PROTEASE 1"/>
    <property type="match status" value="1"/>
</dbReference>
<protein>
    <recommendedName>
        <fullName evidence="1">CAAX prenyl protease 1 N-terminal domain-containing protein</fullName>
    </recommendedName>
</protein>
<gene>
    <name evidence="2" type="ORF">CONCODRAFT_4702</name>
</gene>
<evidence type="ECO:0000259" key="1">
    <source>
        <dbReference type="Pfam" id="PF16491"/>
    </source>
</evidence>
<dbReference type="Proteomes" id="UP000070444">
    <property type="component" value="Unassembled WGS sequence"/>
</dbReference>
<dbReference type="AlphaFoldDB" id="A0A137PBT4"/>
<dbReference type="EMBL" id="KQ964452">
    <property type="protein sequence ID" value="KXN72477.1"/>
    <property type="molecule type" value="Genomic_DNA"/>
</dbReference>
<accession>A0A137PBT4</accession>
<dbReference type="STRING" id="796925.A0A137PBT4"/>